<dbReference type="AlphaFoldDB" id="A0A0C3CU86"/>
<dbReference type="InterPro" id="IPR004827">
    <property type="entry name" value="bZIP"/>
</dbReference>
<dbReference type="Gene3D" id="1.20.5.170">
    <property type="match status" value="1"/>
</dbReference>
<dbReference type="GO" id="GO:0090575">
    <property type="term" value="C:RNA polymerase II transcription regulator complex"/>
    <property type="evidence" value="ECO:0007669"/>
    <property type="project" value="TreeGrafter"/>
</dbReference>
<reference evidence="11 12" key="1">
    <citation type="submission" date="2014-04" db="EMBL/GenBank/DDBJ databases">
        <authorList>
            <consortium name="DOE Joint Genome Institute"/>
            <person name="Kuo A."/>
            <person name="Martino E."/>
            <person name="Perotto S."/>
            <person name="Kohler A."/>
            <person name="Nagy L.G."/>
            <person name="Floudas D."/>
            <person name="Copeland A."/>
            <person name="Barry K.W."/>
            <person name="Cichocki N."/>
            <person name="Veneault-Fourrey C."/>
            <person name="LaButti K."/>
            <person name="Lindquist E.A."/>
            <person name="Lipzen A."/>
            <person name="Lundell T."/>
            <person name="Morin E."/>
            <person name="Murat C."/>
            <person name="Sun H."/>
            <person name="Tunlid A."/>
            <person name="Henrissat B."/>
            <person name="Grigoriev I.V."/>
            <person name="Hibbett D.S."/>
            <person name="Martin F."/>
            <person name="Nordberg H.P."/>
            <person name="Cantor M.N."/>
            <person name="Hua S.X."/>
        </authorList>
    </citation>
    <scope>NUCLEOTIDE SEQUENCE [LARGE SCALE GENOMIC DNA]</scope>
    <source>
        <strain evidence="11 12">Zn</strain>
    </source>
</reference>
<keyword evidence="12" id="KW-1185">Reference proteome</keyword>
<evidence type="ECO:0000259" key="10">
    <source>
        <dbReference type="PROSITE" id="PS00036"/>
    </source>
</evidence>
<evidence type="ECO:0000256" key="5">
    <source>
        <dbReference type="ARBA" id="ARBA00023125"/>
    </source>
</evidence>
<dbReference type="EMBL" id="KN832897">
    <property type="protein sequence ID" value="KIM93272.1"/>
    <property type="molecule type" value="Genomic_DNA"/>
</dbReference>
<comment type="similarity">
    <text evidence="3">Belongs to the bZIP family.</text>
</comment>
<sequence>MAAGHSNGFTNSYSYLGLLDFSRSGGCSTSIEPLENPSLTLCGHETIYGESSGKIIQKPYSIPDLEPMSTAGMIPIELYIGGFDETLHRKQKADGNKIDKATHLLLRRRAQNRASQRAFRARKDKYMKDTEKKLADLQRRHSELTQCYDALQLDNFLAKREVETLRSKCKELFCGPGNYSPGV</sequence>
<dbReference type="PANTHER" id="PTHR40621:SF11">
    <property type="entry name" value="TRANSCRIPTION FACTOR KAPC-RELATED"/>
    <property type="match status" value="1"/>
</dbReference>
<dbReference type="GO" id="GO:0000976">
    <property type="term" value="F:transcription cis-regulatory region binding"/>
    <property type="evidence" value="ECO:0007669"/>
    <property type="project" value="InterPro"/>
</dbReference>
<dbReference type="InterPro" id="IPR050936">
    <property type="entry name" value="AP-1-like"/>
</dbReference>
<evidence type="ECO:0000256" key="9">
    <source>
        <dbReference type="SAM" id="Coils"/>
    </source>
</evidence>
<comment type="subcellular location">
    <subcellularLocation>
        <location evidence="2">Nucleus</location>
    </subcellularLocation>
</comment>
<keyword evidence="9" id="KW-0175">Coiled coil</keyword>
<name>A0A0C3CU86_OIDMZ</name>
<protein>
    <recommendedName>
        <fullName evidence="8">Putative transcription factor kapC</fullName>
    </recommendedName>
</protein>
<feature type="coiled-coil region" evidence="9">
    <location>
        <begin position="120"/>
        <end position="154"/>
    </location>
</feature>
<evidence type="ECO:0000256" key="4">
    <source>
        <dbReference type="ARBA" id="ARBA00023015"/>
    </source>
</evidence>
<evidence type="ECO:0000256" key="8">
    <source>
        <dbReference type="ARBA" id="ARBA00044067"/>
    </source>
</evidence>
<dbReference type="InParanoid" id="A0A0C3CU86"/>
<accession>A0A0C3CU86</accession>
<evidence type="ECO:0000256" key="2">
    <source>
        <dbReference type="ARBA" id="ARBA00004123"/>
    </source>
</evidence>
<evidence type="ECO:0000256" key="1">
    <source>
        <dbReference type="ARBA" id="ARBA00004049"/>
    </source>
</evidence>
<proteinExistence type="inferred from homology"/>
<comment type="function">
    <text evidence="1">Putative transcription factor.</text>
</comment>
<dbReference type="PROSITE" id="PS00036">
    <property type="entry name" value="BZIP_BASIC"/>
    <property type="match status" value="1"/>
</dbReference>
<organism evidence="11 12">
    <name type="scientific">Oidiodendron maius (strain Zn)</name>
    <dbReference type="NCBI Taxonomy" id="913774"/>
    <lineage>
        <taxon>Eukaryota</taxon>
        <taxon>Fungi</taxon>
        <taxon>Dikarya</taxon>
        <taxon>Ascomycota</taxon>
        <taxon>Pezizomycotina</taxon>
        <taxon>Leotiomycetes</taxon>
        <taxon>Leotiomycetes incertae sedis</taxon>
        <taxon>Myxotrichaceae</taxon>
        <taxon>Oidiodendron</taxon>
    </lineage>
</organism>
<keyword evidence="6" id="KW-0804">Transcription</keyword>
<evidence type="ECO:0000256" key="6">
    <source>
        <dbReference type="ARBA" id="ARBA00023163"/>
    </source>
</evidence>
<dbReference type="HOGENOM" id="CLU_1475583_0_0_1"/>
<keyword evidence="7" id="KW-0539">Nucleus</keyword>
<evidence type="ECO:0000256" key="3">
    <source>
        <dbReference type="ARBA" id="ARBA00007163"/>
    </source>
</evidence>
<dbReference type="STRING" id="913774.A0A0C3CU86"/>
<keyword evidence="4" id="KW-0805">Transcription regulation</keyword>
<dbReference type="CDD" id="cd14688">
    <property type="entry name" value="bZIP_YAP"/>
    <property type="match status" value="1"/>
</dbReference>
<gene>
    <name evidence="11" type="ORF">OIDMADRAFT_61769</name>
</gene>
<reference evidence="12" key="2">
    <citation type="submission" date="2015-01" db="EMBL/GenBank/DDBJ databases">
        <title>Evolutionary Origins and Diversification of the Mycorrhizal Mutualists.</title>
        <authorList>
            <consortium name="DOE Joint Genome Institute"/>
            <consortium name="Mycorrhizal Genomics Consortium"/>
            <person name="Kohler A."/>
            <person name="Kuo A."/>
            <person name="Nagy L.G."/>
            <person name="Floudas D."/>
            <person name="Copeland A."/>
            <person name="Barry K.W."/>
            <person name="Cichocki N."/>
            <person name="Veneault-Fourrey C."/>
            <person name="LaButti K."/>
            <person name="Lindquist E.A."/>
            <person name="Lipzen A."/>
            <person name="Lundell T."/>
            <person name="Morin E."/>
            <person name="Murat C."/>
            <person name="Riley R."/>
            <person name="Ohm R."/>
            <person name="Sun H."/>
            <person name="Tunlid A."/>
            <person name="Henrissat B."/>
            <person name="Grigoriev I.V."/>
            <person name="Hibbett D.S."/>
            <person name="Martin F."/>
        </authorList>
    </citation>
    <scope>NUCLEOTIDE SEQUENCE [LARGE SCALE GENOMIC DNA]</scope>
    <source>
        <strain evidence="12">Zn</strain>
    </source>
</reference>
<dbReference type="SMART" id="SM00338">
    <property type="entry name" value="BRLZ"/>
    <property type="match status" value="1"/>
</dbReference>
<dbReference type="Proteomes" id="UP000054321">
    <property type="component" value="Unassembled WGS sequence"/>
</dbReference>
<dbReference type="GO" id="GO:0001228">
    <property type="term" value="F:DNA-binding transcription activator activity, RNA polymerase II-specific"/>
    <property type="evidence" value="ECO:0007669"/>
    <property type="project" value="TreeGrafter"/>
</dbReference>
<dbReference type="PANTHER" id="PTHR40621">
    <property type="entry name" value="TRANSCRIPTION FACTOR KAPC-RELATED"/>
    <property type="match status" value="1"/>
</dbReference>
<dbReference type="SUPFAM" id="SSF57959">
    <property type="entry name" value="Leucine zipper domain"/>
    <property type="match status" value="1"/>
</dbReference>
<evidence type="ECO:0000256" key="7">
    <source>
        <dbReference type="ARBA" id="ARBA00023242"/>
    </source>
</evidence>
<evidence type="ECO:0000313" key="11">
    <source>
        <dbReference type="EMBL" id="KIM93272.1"/>
    </source>
</evidence>
<keyword evidence="5" id="KW-0238">DNA-binding</keyword>
<evidence type="ECO:0000313" key="12">
    <source>
        <dbReference type="Proteomes" id="UP000054321"/>
    </source>
</evidence>
<feature type="domain" description="BZIP" evidence="10">
    <location>
        <begin position="107"/>
        <end position="122"/>
    </location>
</feature>
<dbReference type="InterPro" id="IPR046347">
    <property type="entry name" value="bZIP_sf"/>
</dbReference>